<dbReference type="KEGG" id="lak:106177577"/>
<keyword evidence="3" id="KW-0472">Membrane</keyword>
<dbReference type="InterPro" id="IPR001623">
    <property type="entry name" value="DnaJ_domain"/>
</dbReference>
<keyword evidence="5" id="KW-1185">Reference proteome</keyword>
<name>A0A2R2MJM3_LINAN</name>
<evidence type="ECO:0000256" key="1">
    <source>
        <dbReference type="ARBA" id="ARBA00023186"/>
    </source>
</evidence>
<dbReference type="InterPro" id="IPR036869">
    <property type="entry name" value="J_dom_sf"/>
</dbReference>
<dbReference type="Pfam" id="PF00226">
    <property type="entry name" value="DnaJ"/>
    <property type="match status" value="1"/>
</dbReference>
<dbReference type="SUPFAM" id="SSF46565">
    <property type="entry name" value="Chaperone J-domain"/>
    <property type="match status" value="1"/>
</dbReference>
<dbReference type="CDD" id="cd06257">
    <property type="entry name" value="DnaJ"/>
    <property type="match status" value="1"/>
</dbReference>
<dbReference type="Proteomes" id="UP000085678">
    <property type="component" value="Unplaced"/>
</dbReference>
<dbReference type="InParanoid" id="A0A2R2MJM3"/>
<dbReference type="GO" id="GO:0042026">
    <property type="term" value="P:protein refolding"/>
    <property type="evidence" value="ECO:0007669"/>
    <property type="project" value="TreeGrafter"/>
</dbReference>
<dbReference type="PROSITE" id="PS50076">
    <property type="entry name" value="DNAJ_2"/>
    <property type="match status" value="1"/>
</dbReference>
<dbReference type="GO" id="GO:0005737">
    <property type="term" value="C:cytoplasm"/>
    <property type="evidence" value="ECO:0007669"/>
    <property type="project" value="TreeGrafter"/>
</dbReference>
<evidence type="ECO:0000256" key="3">
    <source>
        <dbReference type="SAM" id="Phobius"/>
    </source>
</evidence>
<dbReference type="SMART" id="SM00271">
    <property type="entry name" value="DnaJ"/>
    <property type="match status" value="1"/>
</dbReference>
<reference evidence="6" key="1">
    <citation type="submission" date="2025-08" db="UniProtKB">
        <authorList>
            <consortium name="RefSeq"/>
        </authorList>
    </citation>
    <scope>IDENTIFICATION</scope>
    <source>
        <tissue evidence="6">Gonads</tissue>
    </source>
</reference>
<dbReference type="PROSITE" id="PS00636">
    <property type="entry name" value="DNAJ_1"/>
    <property type="match status" value="1"/>
</dbReference>
<dbReference type="OrthoDB" id="376357at2759"/>
<dbReference type="PANTHER" id="PTHR43096:SF52">
    <property type="entry name" value="DNAJ HOMOLOG 1, MITOCHONDRIAL-RELATED"/>
    <property type="match status" value="1"/>
</dbReference>
<feature type="transmembrane region" description="Helical" evidence="3">
    <location>
        <begin position="307"/>
        <end position="329"/>
    </location>
</feature>
<feature type="compositionally biased region" description="Polar residues" evidence="2">
    <location>
        <begin position="279"/>
        <end position="289"/>
    </location>
</feature>
<feature type="region of interest" description="Disordered" evidence="2">
    <location>
        <begin position="134"/>
        <end position="154"/>
    </location>
</feature>
<evidence type="ECO:0000256" key="2">
    <source>
        <dbReference type="SAM" id="MobiDB-lite"/>
    </source>
</evidence>
<keyword evidence="3" id="KW-0812">Transmembrane</keyword>
<accession>A0A2R2MJM3</accession>
<dbReference type="Gene3D" id="1.10.287.110">
    <property type="entry name" value="DnaJ domain"/>
    <property type="match status" value="1"/>
</dbReference>
<organism evidence="5 6">
    <name type="scientific">Lingula anatina</name>
    <name type="common">Brachiopod</name>
    <name type="synonym">Lingula unguis</name>
    <dbReference type="NCBI Taxonomy" id="7574"/>
    <lineage>
        <taxon>Eukaryota</taxon>
        <taxon>Metazoa</taxon>
        <taxon>Spiralia</taxon>
        <taxon>Lophotrochozoa</taxon>
        <taxon>Brachiopoda</taxon>
        <taxon>Linguliformea</taxon>
        <taxon>Lingulata</taxon>
        <taxon>Lingulida</taxon>
        <taxon>Linguloidea</taxon>
        <taxon>Lingulidae</taxon>
        <taxon>Lingula</taxon>
    </lineage>
</organism>
<dbReference type="STRING" id="7574.A0A2R2MJM3"/>
<proteinExistence type="predicted"/>
<dbReference type="PANTHER" id="PTHR43096">
    <property type="entry name" value="DNAJ HOMOLOG 1, MITOCHONDRIAL-RELATED"/>
    <property type="match status" value="1"/>
</dbReference>
<feature type="domain" description="J" evidence="4">
    <location>
        <begin position="41"/>
        <end position="105"/>
    </location>
</feature>
<dbReference type="GeneID" id="106177577"/>
<dbReference type="RefSeq" id="XP_023930404.1">
    <property type="nucleotide sequence ID" value="XM_024074636.1"/>
</dbReference>
<dbReference type="AlphaFoldDB" id="A0A2R2MJM3"/>
<evidence type="ECO:0000313" key="5">
    <source>
        <dbReference type="Proteomes" id="UP000085678"/>
    </source>
</evidence>
<feature type="region of interest" description="Disordered" evidence="2">
    <location>
        <begin position="264"/>
        <end position="298"/>
    </location>
</feature>
<dbReference type="PRINTS" id="PR00625">
    <property type="entry name" value="JDOMAIN"/>
</dbReference>
<keyword evidence="3" id="KW-1133">Transmembrane helix</keyword>
<keyword evidence="1" id="KW-0143">Chaperone</keyword>
<dbReference type="InterPro" id="IPR018253">
    <property type="entry name" value="DnaJ_domain_CS"/>
</dbReference>
<gene>
    <name evidence="6" type="primary">LOC106177577</name>
</gene>
<evidence type="ECO:0000259" key="4">
    <source>
        <dbReference type="PROSITE" id="PS50076"/>
    </source>
</evidence>
<dbReference type="GO" id="GO:0051082">
    <property type="term" value="F:unfolded protein binding"/>
    <property type="evidence" value="ECO:0007669"/>
    <property type="project" value="TreeGrafter"/>
</dbReference>
<protein>
    <submittedName>
        <fullName evidence="6">J protein JJJ2</fullName>
    </submittedName>
</protein>
<sequence>MIFIARENMFRHKGFLLIKGHVSRSNELHQSSILLSMQGKDLYAVLGISKNATKDEIRKAYLDKVKKNHPDVNKNKNAHLIFTQINKAYETLRNDTSRRDYDRSMSFQSFSSSTVNRNRTYADHRDYGSKYRPYAETREYKGGGPSSRYQNPYQDTHYNTRRKDEHFWYDFWEEERGGPSSRYQNPYRDAYYNTHRKDEHNWYESWGTNPNEANEDERMREAEEYFNMKWAAEELRRRKDRERIWENIERMKAQMNASRDSFWHGARSTGLGGRHKQKATQAENSYSKTDFSDRKSEKNGTRRRKDYAILGDILFIAYMICLVGLWYFTRDARNPEKRRRRESKSKERGL</sequence>
<evidence type="ECO:0000313" key="6">
    <source>
        <dbReference type="RefSeq" id="XP_023930404.1"/>
    </source>
</evidence>